<dbReference type="EMBL" id="KK198759">
    <property type="protein sequence ID" value="KCW64614.1"/>
    <property type="molecule type" value="Genomic_DNA"/>
</dbReference>
<reference evidence="1" key="1">
    <citation type="submission" date="2013-07" db="EMBL/GenBank/DDBJ databases">
        <title>The genome of Eucalyptus grandis.</title>
        <authorList>
            <person name="Schmutz J."/>
            <person name="Hayes R."/>
            <person name="Myburg A."/>
            <person name="Tuskan G."/>
            <person name="Grattapaglia D."/>
            <person name="Rokhsar D.S."/>
        </authorList>
    </citation>
    <scope>NUCLEOTIDE SEQUENCE</scope>
    <source>
        <tissue evidence="1">Leaf extractions</tissue>
    </source>
</reference>
<protein>
    <submittedName>
        <fullName evidence="1">Uncharacterized protein</fullName>
    </submittedName>
</protein>
<proteinExistence type="predicted"/>
<dbReference type="InParanoid" id="A0A059BEZ1"/>
<name>A0A059BEZ1_EUCGR</name>
<dbReference type="Gramene" id="KCW64614">
    <property type="protein sequence ID" value="KCW64614"/>
    <property type="gene ID" value="EUGRSUZ_G02201"/>
</dbReference>
<gene>
    <name evidence="1" type="ORF">EUGRSUZ_G02201</name>
</gene>
<evidence type="ECO:0000313" key="1">
    <source>
        <dbReference type="EMBL" id="KCW64614.1"/>
    </source>
</evidence>
<dbReference type="AlphaFoldDB" id="A0A059BEZ1"/>
<sequence length="90" mass="10459">MKERNAYVLLEQCERPNGTCHDGKLEKDLKQLISFWYWSEYLRPSRCTALVRAHSSHQDVPTSGHAQTNSIHLLCHRKEVIKTYPEGSSF</sequence>
<accession>A0A059BEZ1</accession>
<organism evidence="1">
    <name type="scientific">Eucalyptus grandis</name>
    <name type="common">Flooded gum</name>
    <dbReference type="NCBI Taxonomy" id="71139"/>
    <lineage>
        <taxon>Eukaryota</taxon>
        <taxon>Viridiplantae</taxon>
        <taxon>Streptophyta</taxon>
        <taxon>Embryophyta</taxon>
        <taxon>Tracheophyta</taxon>
        <taxon>Spermatophyta</taxon>
        <taxon>Magnoliopsida</taxon>
        <taxon>eudicotyledons</taxon>
        <taxon>Gunneridae</taxon>
        <taxon>Pentapetalae</taxon>
        <taxon>rosids</taxon>
        <taxon>malvids</taxon>
        <taxon>Myrtales</taxon>
        <taxon>Myrtaceae</taxon>
        <taxon>Myrtoideae</taxon>
        <taxon>Eucalypteae</taxon>
        <taxon>Eucalyptus</taxon>
    </lineage>
</organism>